<evidence type="ECO:0000256" key="1">
    <source>
        <dbReference type="SAM" id="MobiDB-lite"/>
    </source>
</evidence>
<evidence type="ECO:0000313" key="2">
    <source>
        <dbReference type="EMBL" id="BBZ15385.1"/>
    </source>
</evidence>
<name>A0ABN6BD17_9MYCO</name>
<dbReference type="Pfam" id="PF13370">
    <property type="entry name" value="Fer4_13"/>
    <property type="match status" value="1"/>
</dbReference>
<protein>
    <recommendedName>
        <fullName evidence="4">Ferredoxin</fullName>
    </recommendedName>
</protein>
<geneLocation type="plasmid" evidence="2 3">
    <name>pJCM12687</name>
</geneLocation>
<organism evidence="2 3">
    <name type="scientific">Mycobacterium branderi</name>
    <dbReference type="NCBI Taxonomy" id="43348"/>
    <lineage>
        <taxon>Bacteria</taxon>
        <taxon>Bacillati</taxon>
        <taxon>Actinomycetota</taxon>
        <taxon>Actinomycetes</taxon>
        <taxon>Mycobacteriales</taxon>
        <taxon>Mycobacteriaceae</taxon>
        <taxon>Mycobacterium</taxon>
    </lineage>
</organism>
<reference evidence="2 3" key="1">
    <citation type="journal article" date="2019" name="Emerg. Microbes Infect.">
        <title>Comprehensive subspecies identification of 175 nontuberculous mycobacteria species based on 7547 genomic profiles.</title>
        <authorList>
            <person name="Matsumoto Y."/>
            <person name="Kinjo T."/>
            <person name="Motooka D."/>
            <person name="Nabeya D."/>
            <person name="Jung N."/>
            <person name="Uechi K."/>
            <person name="Horii T."/>
            <person name="Iida T."/>
            <person name="Fujita J."/>
            <person name="Nakamura S."/>
        </authorList>
    </citation>
    <scope>NUCLEOTIDE SEQUENCE [LARGE SCALE GENOMIC DNA]</scope>
    <source>
        <strain evidence="2 3">JCM 12687</strain>
        <plasmid evidence="2">pJCM12687</plasmid>
    </source>
</reference>
<feature type="compositionally biased region" description="Low complexity" evidence="1">
    <location>
        <begin position="31"/>
        <end position="47"/>
    </location>
</feature>
<evidence type="ECO:0008006" key="4">
    <source>
        <dbReference type="Google" id="ProtNLM"/>
    </source>
</evidence>
<keyword evidence="2" id="KW-0614">Plasmid</keyword>
<gene>
    <name evidence="2" type="ORF">MBRA_55800</name>
</gene>
<dbReference type="Gene3D" id="3.30.70.20">
    <property type="match status" value="1"/>
</dbReference>
<dbReference type="EMBL" id="AP022607">
    <property type="protein sequence ID" value="BBZ15385.1"/>
    <property type="molecule type" value="Genomic_DNA"/>
</dbReference>
<proteinExistence type="predicted"/>
<accession>A0ABN6BD17</accession>
<dbReference type="Proteomes" id="UP000467379">
    <property type="component" value="Plasmid pJCM12687"/>
</dbReference>
<keyword evidence="3" id="KW-1185">Reference proteome</keyword>
<sequence length="47" mass="4900">MQAPDVFDQREEDGSVVLLNESPPAEHADGARAAAGGCPAQAIHIEE</sequence>
<dbReference type="SUPFAM" id="SSF54862">
    <property type="entry name" value="4Fe-4S ferredoxins"/>
    <property type="match status" value="1"/>
</dbReference>
<evidence type="ECO:0000313" key="3">
    <source>
        <dbReference type="Proteomes" id="UP000467379"/>
    </source>
</evidence>
<feature type="region of interest" description="Disordered" evidence="1">
    <location>
        <begin position="24"/>
        <end position="47"/>
    </location>
</feature>